<sequence length="293" mass="32457">MHKIVCFGEVLWDVFPNNTKKIGGAPLNVALRLSSFNHDVKMVSAIGKDDLGKDLLKYLKKHKISTDLIQQKKDYGTGEVAVALNEDGAASYTITYPKAWDKIVKLSAMADAVNYANAFIYGSLITRDGVSRKTLFELLDVSPYNVFDVNLRAPHYTKRTLITLMEKANFIKFNDDELFEICELYGSKFSNVENAVKFISNETNTKHICVTLGAKGAMLFYNSEIFYSKTYKVRVKDTVGAGDSFLASLISQLLQGNDKQQAINFASAVGALVASKEGANPKITLSEIEKFMG</sequence>
<name>A0A5C7AMP9_9FLAO</name>
<dbReference type="EMBL" id="VOSC01000025">
    <property type="protein sequence ID" value="TXE10026.1"/>
    <property type="molecule type" value="Genomic_DNA"/>
</dbReference>
<evidence type="ECO:0000256" key="2">
    <source>
        <dbReference type="ARBA" id="ARBA00022679"/>
    </source>
</evidence>
<dbReference type="Pfam" id="PF00294">
    <property type="entry name" value="PfkB"/>
    <property type="match status" value="1"/>
</dbReference>
<evidence type="ECO:0000313" key="5">
    <source>
        <dbReference type="EMBL" id="TXE10026.1"/>
    </source>
</evidence>
<dbReference type="InterPro" id="IPR029056">
    <property type="entry name" value="Ribokinase-like"/>
</dbReference>
<gene>
    <name evidence="5" type="ORF">FUA26_11140</name>
</gene>
<dbReference type="Gene3D" id="3.40.1190.20">
    <property type="match status" value="1"/>
</dbReference>
<evidence type="ECO:0000313" key="6">
    <source>
        <dbReference type="Proteomes" id="UP000321790"/>
    </source>
</evidence>
<evidence type="ECO:0000256" key="3">
    <source>
        <dbReference type="ARBA" id="ARBA00022777"/>
    </source>
</evidence>
<dbReference type="PANTHER" id="PTHR43085:SF57">
    <property type="entry name" value="CARBOHYDRATE KINASE PFKB DOMAIN-CONTAINING PROTEIN"/>
    <property type="match status" value="1"/>
</dbReference>
<keyword evidence="2" id="KW-0808">Transferase</keyword>
<dbReference type="GO" id="GO:0016301">
    <property type="term" value="F:kinase activity"/>
    <property type="evidence" value="ECO:0007669"/>
    <property type="project" value="UniProtKB-KW"/>
</dbReference>
<keyword evidence="6" id="KW-1185">Reference proteome</keyword>
<dbReference type="PANTHER" id="PTHR43085">
    <property type="entry name" value="HEXOKINASE FAMILY MEMBER"/>
    <property type="match status" value="1"/>
</dbReference>
<organism evidence="5 6">
    <name type="scientific">Seonamhaeicola algicola</name>
    <dbReference type="NCBI Taxonomy" id="1719036"/>
    <lineage>
        <taxon>Bacteria</taxon>
        <taxon>Pseudomonadati</taxon>
        <taxon>Bacteroidota</taxon>
        <taxon>Flavobacteriia</taxon>
        <taxon>Flavobacteriales</taxon>
        <taxon>Flavobacteriaceae</taxon>
    </lineage>
</organism>
<evidence type="ECO:0000256" key="1">
    <source>
        <dbReference type="ARBA" id="ARBA00010688"/>
    </source>
</evidence>
<protein>
    <submittedName>
        <fullName evidence="5">Carbohydrate kinase</fullName>
    </submittedName>
</protein>
<dbReference type="CDD" id="cd01167">
    <property type="entry name" value="bac_FRK"/>
    <property type="match status" value="1"/>
</dbReference>
<dbReference type="OrthoDB" id="9813569at2"/>
<proteinExistence type="inferred from homology"/>
<evidence type="ECO:0000259" key="4">
    <source>
        <dbReference type="Pfam" id="PF00294"/>
    </source>
</evidence>
<reference evidence="6" key="1">
    <citation type="submission" date="2019-08" db="EMBL/GenBank/DDBJ databases">
        <title>Seonamhaeicola sediminis sp. nov., isolated from marine sediment.</title>
        <authorList>
            <person name="Cao W.R."/>
        </authorList>
    </citation>
    <scope>NUCLEOTIDE SEQUENCE [LARGE SCALE GENOMIC DNA]</scope>
    <source>
        <strain evidence="6">Gy8</strain>
    </source>
</reference>
<accession>A0A5C7AMP9</accession>
<comment type="similarity">
    <text evidence="1">Belongs to the carbohydrate kinase PfkB family.</text>
</comment>
<dbReference type="AlphaFoldDB" id="A0A5C7AMP9"/>
<dbReference type="RefSeq" id="WP_147135856.1">
    <property type="nucleotide sequence ID" value="NZ_VOSC01000025.1"/>
</dbReference>
<keyword evidence="3 5" id="KW-0418">Kinase</keyword>
<dbReference type="SUPFAM" id="SSF53613">
    <property type="entry name" value="Ribokinase-like"/>
    <property type="match status" value="1"/>
</dbReference>
<dbReference type="InterPro" id="IPR011611">
    <property type="entry name" value="PfkB_dom"/>
</dbReference>
<dbReference type="Proteomes" id="UP000321790">
    <property type="component" value="Unassembled WGS sequence"/>
</dbReference>
<comment type="caution">
    <text evidence="5">The sequence shown here is derived from an EMBL/GenBank/DDBJ whole genome shotgun (WGS) entry which is preliminary data.</text>
</comment>
<feature type="domain" description="Carbohydrate kinase PfkB" evidence="4">
    <location>
        <begin position="3"/>
        <end position="281"/>
    </location>
</feature>
<dbReference type="InterPro" id="IPR050306">
    <property type="entry name" value="PfkB_Carbo_kinase"/>
</dbReference>